<organism evidence="5">
    <name type="scientific">bioreactor metagenome</name>
    <dbReference type="NCBI Taxonomy" id="1076179"/>
    <lineage>
        <taxon>unclassified sequences</taxon>
        <taxon>metagenomes</taxon>
        <taxon>ecological metagenomes</taxon>
    </lineage>
</organism>
<feature type="domain" description="Phage tail tape measure protein" evidence="4">
    <location>
        <begin position="200"/>
        <end position="397"/>
    </location>
</feature>
<evidence type="ECO:0000256" key="1">
    <source>
        <dbReference type="ARBA" id="ARBA00022612"/>
    </source>
</evidence>
<keyword evidence="3" id="KW-1133">Transmembrane helix</keyword>
<dbReference type="InterPro" id="IPR010090">
    <property type="entry name" value="Phage_tape_meas"/>
</dbReference>
<dbReference type="Pfam" id="PF10145">
    <property type="entry name" value="PhageMin_Tail"/>
    <property type="match status" value="1"/>
</dbReference>
<keyword evidence="3" id="KW-0472">Membrane</keyword>
<feature type="transmembrane region" description="Helical" evidence="3">
    <location>
        <begin position="617"/>
        <end position="636"/>
    </location>
</feature>
<proteinExistence type="predicted"/>
<keyword evidence="1" id="KW-1188">Viral release from host cell</keyword>
<accession>A0A644VK59</accession>
<sequence>MAGSIKGITVEIGGDTTKLGKALNDVNTQSRGLQKELKGVNTLLKYDPSNVTLIKQKQDLLNQSVSSTKEKLNKLKEAQAQVQEQFDKGEITEEQFRDFQREIVATEQRLQGLEREARSFGSTASASLISASEKLKQFGDKAVNAGKKLLPATAVVGAIGTAGVKTAAEFEGSMSQVAATMGMTAEEINNGSEDYKKLEQAAKDMGKATMFSASEASEALNYLALAGYDVDKSVSTLPTILNLAASGGMDLALASDMVTDAMSALSLKTDEADSFVDKMAKTSQKSNTNVQQLGEGILTVGGTAKVLAGGVTEMNTSLGILADSGIKGAEGGTALRNMILSLSSPTDKAAGSMEELGLKVFDAQGNMRPLNEIFKDLDGSLGKLTQEQKTKALSNIFNKVDLKSVNALLANSGERFDELSGYIDDSEGAAATMADTMQNNLKGQITTLKSAIEGILIEIGNALLPTIKNVVSALQSWADWFSNLDQPAKNMIITIGLIVGAIGPLLIIIGTFAQKIGSIIDLGIRCIPLFTKIGSGLKSLFGIIAAHPIVAIITVIVAAVMYLWNTNEGFRNAVIEIFNNVVEFLSSCIDSIVTFFTETVPNAIQDMCTWFSNLPSMIGSFFSNLISTIGTWLGQLPSMITTLLSDIISFYVSFYSNLFSMVGSFFSNLLSAVGTWLGQLPYKIGLVLGITISTVINWGNDMINQAIQIGTSFVNSIVNFFQNLPGRIWTWLVSTYNKAIAWGTQMKAKATEIGTAFVNGVVNYIRNLPGRVWSWLSSTISRASKFAGDFAAKGKQAAKEFGTKIVDGIKSIPGKVQAAGKSIVEGLWKGITGAGGWLNDKISGFADGVVKGFKQGFKINSPAKVMYPIGKGIDEGIGVSIDRNADIPIRSAQRVVDGVTGVNFQKSISKLQNDVPLNNQSNSKDMLIDYDAMTVAFMNAMEMININLDMDAKRVGEITSKYTNDSIEIINKRKSRLAGMTNV</sequence>
<keyword evidence="3" id="KW-0812">Transmembrane</keyword>
<gene>
    <name evidence="5" type="ORF">SDC9_37782</name>
</gene>
<reference evidence="5" key="1">
    <citation type="submission" date="2019-08" db="EMBL/GenBank/DDBJ databases">
        <authorList>
            <person name="Kucharzyk K."/>
            <person name="Murdoch R.W."/>
            <person name="Higgins S."/>
            <person name="Loffler F."/>
        </authorList>
    </citation>
    <scope>NUCLEOTIDE SEQUENCE</scope>
</reference>
<feature type="transmembrane region" description="Helical" evidence="3">
    <location>
        <begin position="682"/>
        <end position="699"/>
    </location>
</feature>
<evidence type="ECO:0000259" key="4">
    <source>
        <dbReference type="Pfam" id="PF10145"/>
    </source>
</evidence>
<evidence type="ECO:0000256" key="2">
    <source>
        <dbReference type="SAM" id="Coils"/>
    </source>
</evidence>
<feature type="transmembrane region" description="Helical" evidence="3">
    <location>
        <begin position="540"/>
        <end position="564"/>
    </location>
</feature>
<dbReference type="PANTHER" id="PTHR37813">
    <property type="entry name" value="FELS-2 PROPHAGE PROTEIN"/>
    <property type="match status" value="1"/>
</dbReference>
<keyword evidence="2" id="KW-0175">Coiled coil</keyword>
<comment type="caution">
    <text evidence="5">The sequence shown here is derived from an EMBL/GenBank/DDBJ whole genome shotgun (WGS) entry which is preliminary data.</text>
</comment>
<evidence type="ECO:0000256" key="3">
    <source>
        <dbReference type="SAM" id="Phobius"/>
    </source>
</evidence>
<feature type="transmembrane region" description="Helical" evidence="3">
    <location>
        <begin position="648"/>
        <end position="670"/>
    </location>
</feature>
<dbReference type="EMBL" id="VSSQ01000336">
    <property type="protein sequence ID" value="MPL91706.1"/>
    <property type="molecule type" value="Genomic_DNA"/>
</dbReference>
<dbReference type="PANTHER" id="PTHR37813:SF1">
    <property type="entry name" value="FELS-2 PROPHAGE PROTEIN"/>
    <property type="match status" value="1"/>
</dbReference>
<evidence type="ECO:0000313" key="5">
    <source>
        <dbReference type="EMBL" id="MPL91706.1"/>
    </source>
</evidence>
<dbReference type="AlphaFoldDB" id="A0A644VK59"/>
<dbReference type="NCBIfam" id="TIGR01760">
    <property type="entry name" value="tape_meas_TP901"/>
    <property type="match status" value="1"/>
</dbReference>
<name>A0A644VK59_9ZZZZ</name>
<feature type="transmembrane region" description="Helical" evidence="3">
    <location>
        <begin position="491"/>
        <end position="513"/>
    </location>
</feature>
<feature type="coiled-coil region" evidence="2">
    <location>
        <begin position="65"/>
        <end position="116"/>
    </location>
</feature>
<protein>
    <recommendedName>
        <fullName evidence="4">Phage tail tape measure protein domain-containing protein</fullName>
    </recommendedName>
</protein>